<sequence length="61" mass="6875">MRDSAARISGSDLYTGTQRVSLPGGGQEKAERTWMREKSRLDVVQNKITVRNSDKQCEIYG</sequence>
<protein>
    <submittedName>
        <fullName evidence="2">Uncharacterized protein</fullName>
    </submittedName>
</protein>
<dbReference type="RefSeq" id="XP_024685745.1">
    <property type="nucleotide sequence ID" value="XM_024826669.1"/>
</dbReference>
<dbReference type="GeneID" id="36533994"/>
<feature type="region of interest" description="Disordered" evidence="1">
    <location>
        <begin position="1"/>
        <end position="32"/>
    </location>
</feature>
<dbReference type="AlphaFoldDB" id="A0A2I1CHS3"/>
<comment type="caution">
    <text evidence="2">The sequence shown here is derived from an EMBL/GenBank/DDBJ whole genome shotgun (WGS) entry which is preliminary data.</text>
</comment>
<reference evidence="3" key="1">
    <citation type="journal article" date="2018" name="Proc. Natl. Acad. Sci. U.S.A.">
        <title>Linking secondary metabolites to gene clusters through genome sequencing of six diverse Aspergillus species.</title>
        <authorList>
            <person name="Kaerboelling I."/>
            <person name="Vesth T.C."/>
            <person name="Frisvad J.C."/>
            <person name="Nybo J.L."/>
            <person name="Theobald S."/>
            <person name="Kuo A."/>
            <person name="Bowyer P."/>
            <person name="Matsuda Y."/>
            <person name="Mondo S."/>
            <person name="Lyhne E.K."/>
            <person name="Kogle M.E."/>
            <person name="Clum A."/>
            <person name="Lipzen A."/>
            <person name="Salamov A."/>
            <person name="Ngan C.Y."/>
            <person name="Daum C."/>
            <person name="Chiniquy J."/>
            <person name="Barry K."/>
            <person name="LaButti K."/>
            <person name="Haridas S."/>
            <person name="Simmons B.A."/>
            <person name="Magnuson J.K."/>
            <person name="Mortensen U.H."/>
            <person name="Larsen T.O."/>
            <person name="Grigoriev I.V."/>
            <person name="Baker S.E."/>
            <person name="Andersen M.R."/>
        </authorList>
    </citation>
    <scope>NUCLEOTIDE SEQUENCE [LARGE SCALE GENOMIC DNA]</scope>
    <source>
        <strain evidence="3">IBT 16806</strain>
    </source>
</reference>
<keyword evidence="3" id="KW-1185">Reference proteome</keyword>
<dbReference type="EMBL" id="MSZS01000002">
    <property type="protein sequence ID" value="PKX97150.1"/>
    <property type="molecule type" value="Genomic_DNA"/>
</dbReference>
<accession>A0A2I1CHS3</accession>
<organism evidence="2 3">
    <name type="scientific">Aspergillus novofumigatus (strain IBT 16806)</name>
    <dbReference type="NCBI Taxonomy" id="1392255"/>
    <lineage>
        <taxon>Eukaryota</taxon>
        <taxon>Fungi</taxon>
        <taxon>Dikarya</taxon>
        <taxon>Ascomycota</taxon>
        <taxon>Pezizomycotina</taxon>
        <taxon>Eurotiomycetes</taxon>
        <taxon>Eurotiomycetidae</taxon>
        <taxon>Eurotiales</taxon>
        <taxon>Aspergillaceae</taxon>
        <taxon>Aspergillus</taxon>
        <taxon>Aspergillus subgen. Fumigati</taxon>
    </lineage>
</organism>
<evidence type="ECO:0000313" key="2">
    <source>
        <dbReference type="EMBL" id="PKX97150.1"/>
    </source>
</evidence>
<dbReference type="Proteomes" id="UP000234474">
    <property type="component" value="Unassembled WGS sequence"/>
</dbReference>
<dbReference type="VEuPathDB" id="FungiDB:P174DRAFT_438954"/>
<evidence type="ECO:0000256" key="1">
    <source>
        <dbReference type="SAM" id="MobiDB-lite"/>
    </source>
</evidence>
<proteinExistence type="predicted"/>
<gene>
    <name evidence="2" type="ORF">P174DRAFT_438954</name>
</gene>
<evidence type="ECO:0000313" key="3">
    <source>
        <dbReference type="Proteomes" id="UP000234474"/>
    </source>
</evidence>
<name>A0A2I1CHS3_ASPN1</name>